<evidence type="ECO:0000313" key="2">
    <source>
        <dbReference type="Proteomes" id="UP000308037"/>
    </source>
</evidence>
<evidence type="ECO:0000313" key="1">
    <source>
        <dbReference type="EMBL" id="TKR26123.1"/>
    </source>
</evidence>
<sequence length="377" mass="41930">MSRADDLTVLLMDGERYPENPYMSLSTGALRELGADVRTPELPLLFPLTRTALAHRDADVMQLDWVYDYYIISPTGDELIDRAATVLRAVTMLVDLVIVSLLPVAVVWTVHNERHHEGKYRRIERVVNELLFSVADAVTVKCHAAIETIASTYSFADPADVSVVPDGNFIAAYENEASEEIAREELSIPEDAFVCLFFGLVREYKGIPELIEAFVELDAPDTELWIVGNPHTDELRRELETLSYGIGGVETVFEFVPDDRIQHYMNAADVLALPYRNILNSGSAHLGLSYGIPVVAPTIGCLPETLPGENFLYDPDDPDGLARALRRAREHPDLEAIGRSNHEHAVEQDWETAAARLTGVYRLALDRSGSGPIFERA</sequence>
<accession>A0A4V5ZNR6</accession>
<dbReference type="Pfam" id="PF13692">
    <property type="entry name" value="Glyco_trans_1_4"/>
    <property type="match status" value="1"/>
</dbReference>
<dbReference type="CDD" id="cd03801">
    <property type="entry name" value="GT4_PimA-like"/>
    <property type="match status" value="1"/>
</dbReference>
<reference evidence="1 2" key="1">
    <citation type="submission" date="2019-04" db="EMBL/GenBank/DDBJ databases">
        <title>Natronomonas sp. F20-122 a newhaloarchaeon isolated from a saline saltern of Isla Bacuta, Huelva, Spain.</title>
        <authorList>
            <person name="Duran-Viseras A."/>
            <person name="Sanchez-Porro C."/>
            <person name="Ventosa A."/>
        </authorList>
    </citation>
    <scope>NUCLEOTIDE SEQUENCE [LARGE SCALE GENOMIC DNA]</scope>
    <source>
        <strain evidence="1 2">F20-122</strain>
    </source>
</reference>
<organism evidence="1 2">
    <name type="scientific">Natronomonas salsuginis</name>
    <dbReference type="NCBI Taxonomy" id="2217661"/>
    <lineage>
        <taxon>Archaea</taxon>
        <taxon>Methanobacteriati</taxon>
        <taxon>Methanobacteriota</taxon>
        <taxon>Stenosarchaea group</taxon>
        <taxon>Halobacteria</taxon>
        <taxon>Halobacteriales</taxon>
        <taxon>Natronomonadaceae</taxon>
        <taxon>Natronomonas</taxon>
    </lineage>
</organism>
<keyword evidence="2" id="KW-1185">Reference proteome</keyword>
<comment type="caution">
    <text evidence="1">The sequence shown here is derived from an EMBL/GenBank/DDBJ whole genome shotgun (WGS) entry which is preliminary data.</text>
</comment>
<name>A0A4V5ZNR6_9EURY</name>
<dbReference type="AlphaFoldDB" id="A0A4V5ZNR6"/>
<dbReference type="RefSeq" id="WP_137276040.1">
    <property type="nucleotide sequence ID" value="NZ_QKNX01000002.1"/>
</dbReference>
<dbReference type="SUPFAM" id="SSF53756">
    <property type="entry name" value="UDP-Glycosyltransferase/glycogen phosphorylase"/>
    <property type="match status" value="1"/>
</dbReference>
<dbReference type="PANTHER" id="PTHR12526">
    <property type="entry name" value="GLYCOSYLTRANSFERASE"/>
    <property type="match status" value="1"/>
</dbReference>
<dbReference type="GO" id="GO:0016740">
    <property type="term" value="F:transferase activity"/>
    <property type="evidence" value="ECO:0007669"/>
    <property type="project" value="UniProtKB-KW"/>
</dbReference>
<dbReference type="EMBL" id="QKNX01000002">
    <property type="protein sequence ID" value="TKR26123.1"/>
    <property type="molecule type" value="Genomic_DNA"/>
</dbReference>
<dbReference type="OrthoDB" id="132546at2157"/>
<keyword evidence="1" id="KW-0808">Transferase</keyword>
<dbReference type="Proteomes" id="UP000308037">
    <property type="component" value="Unassembled WGS sequence"/>
</dbReference>
<gene>
    <name evidence="1" type="ORF">DM868_06410</name>
</gene>
<proteinExistence type="predicted"/>
<dbReference type="Gene3D" id="3.40.50.2000">
    <property type="entry name" value="Glycogen Phosphorylase B"/>
    <property type="match status" value="2"/>
</dbReference>
<protein>
    <submittedName>
        <fullName evidence="1">Glycosyltransferase family 4 protein</fullName>
    </submittedName>
</protein>